<evidence type="ECO:0000313" key="1">
    <source>
        <dbReference type="Proteomes" id="UP000504629"/>
    </source>
</evidence>
<accession>A0A6J2KLL2</accession>
<sequence>MDLKYKHLVDKLNIQEKQIDYLDRENKRRNLVFFGIEEEERSYFQLYTKVAYIITMNMKLSCEKYDIENVKRIGKKRNKVRPIIVALTTLEKKMASTSYYIQEDYPKKVLEIRKPLKVTVEELRQEGKAAIIKYDKLIILKDKLPKQHQQSKKRMLTPSPATQNNAKIKNKNGLAEVRRMGCYIKEHEDYIFCYIGETPGLYRVGFLVKKEHKNKILSFSSLSERVAMLQIKCNNATLSIIQAYAPAKRAPEEDINLFYETLETALS</sequence>
<dbReference type="AlphaFoldDB" id="A0A6J2KLL2"/>
<proteinExistence type="predicted"/>
<dbReference type="RefSeq" id="XP_028043211.1">
    <property type="nucleotide sequence ID" value="XM_028187410.1"/>
</dbReference>
<protein>
    <submittedName>
        <fullName evidence="2">Uncharacterized protein LOC114252782</fullName>
    </submittedName>
</protein>
<reference evidence="2" key="1">
    <citation type="submission" date="2025-08" db="UniProtKB">
        <authorList>
            <consortium name="RefSeq"/>
        </authorList>
    </citation>
    <scope>IDENTIFICATION</scope>
    <source>
        <tissue evidence="2">Silk gland</tissue>
    </source>
</reference>
<organism evidence="1 2">
    <name type="scientific">Bombyx mandarina</name>
    <name type="common">Wild silk moth</name>
    <name type="synonym">Wild silkworm</name>
    <dbReference type="NCBI Taxonomy" id="7092"/>
    <lineage>
        <taxon>Eukaryota</taxon>
        <taxon>Metazoa</taxon>
        <taxon>Ecdysozoa</taxon>
        <taxon>Arthropoda</taxon>
        <taxon>Hexapoda</taxon>
        <taxon>Insecta</taxon>
        <taxon>Pterygota</taxon>
        <taxon>Neoptera</taxon>
        <taxon>Endopterygota</taxon>
        <taxon>Lepidoptera</taxon>
        <taxon>Glossata</taxon>
        <taxon>Ditrysia</taxon>
        <taxon>Bombycoidea</taxon>
        <taxon>Bombycidae</taxon>
        <taxon>Bombycinae</taxon>
        <taxon>Bombyx</taxon>
    </lineage>
</organism>
<dbReference type="OrthoDB" id="7437979at2759"/>
<keyword evidence="1" id="KW-1185">Reference proteome</keyword>
<dbReference type="Proteomes" id="UP000504629">
    <property type="component" value="Unplaced"/>
</dbReference>
<name>A0A6J2KLL2_BOMMA</name>
<gene>
    <name evidence="2" type="primary">LOC114252782</name>
</gene>
<evidence type="ECO:0000313" key="2">
    <source>
        <dbReference type="RefSeq" id="XP_028043211.1"/>
    </source>
</evidence>
<dbReference type="GeneID" id="114252782"/>
<dbReference type="KEGG" id="bman:114252782"/>